<proteinExistence type="predicted"/>
<dbReference type="RefSeq" id="WP_039888179.1">
    <property type="nucleotide sequence ID" value="NZ_CP012543.1"/>
</dbReference>
<dbReference type="EMBL" id="CP012543">
    <property type="protein sequence ID" value="QCD47251.1"/>
    <property type="molecule type" value="Genomic_DNA"/>
</dbReference>
<evidence type="ECO:0000313" key="1">
    <source>
        <dbReference type="EMBL" id="QCD47251.1"/>
    </source>
</evidence>
<dbReference type="Proteomes" id="UP000502377">
    <property type="component" value="Chromosome"/>
</dbReference>
<organism evidence="1 2">
    <name type="scientific">Campylobacter rectus</name>
    <name type="common">Wolinella recta</name>
    <dbReference type="NCBI Taxonomy" id="203"/>
    <lineage>
        <taxon>Bacteria</taxon>
        <taxon>Pseudomonadati</taxon>
        <taxon>Campylobacterota</taxon>
        <taxon>Epsilonproteobacteria</taxon>
        <taxon>Campylobacterales</taxon>
        <taxon>Campylobacteraceae</taxon>
        <taxon>Campylobacter</taxon>
    </lineage>
</organism>
<dbReference type="KEGG" id="crx:CRECT_1616"/>
<dbReference type="AlphaFoldDB" id="A0A6G5QNP0"/>
<evidence type="ECO:0000313" key="2">
    <source>
        <dbReference type="Proteomes" id="UP000502377"/>
    </source>
</evidence>
<sequence length="122" mass="13731">MTATQITIIDAKKTKKKEQRLEYLKSICPDIPAFHLQRINYQILGQVSACEEDSLDTDINIREQAVKLGANGLVVENESTNSRTVYGDAKVTKGFFGGVNVKQKRDTYINTKITAYALKIYK</sequence>
<accession>A0A6G5QNP0</accession>
<gene>
    <name evidence="1" type="ORF">CRECT_1616</name>
</gene>
<protein>
    <submittedName>
        <fullName evidence="1">Uncharacterized protein</fullName>
    </submittedName>
</protein>
<name>A0A6G5QNP0_CAMRE</name>
<reference evidence="1 2" key="1">
    <citation type="submission" date="2016-07" db="EMBL/GenBank/DDBJ databases">
        <title>Comparative genomics of the Campylobacter concisus group.</title>
        <authorList>
            <person name="Miller W.G."/>
            <person name="Yee E."/>
            <person name="Chapman M.H."/>
            <person name="Huynh S."/>
            <person name="Bono J.L."/>
            <person name="On S.L.W."/>
            <person name="StLeger J."/>
            <person name="Foster G."/>
            <person name="Parker C.T."/>
        </authorList>
    </citation>
    <scope>NUCLEOTIDE SEQUENCE [LARGE SCALE GENOMIC DNA]</scope>
    <source>
        <strain evidence="1 2">ATCC 33238</strain>
    </source>
</reference>